<dbReference type="GO" id="GO:0009401">
    <property type="term" value="P:phosphoenolpyruvate-dependent sugar phosphotransferase system"/>
    <property type="evidence" value="ECO:0007669"/>
    <property type="project" value="UniProtKB-KW"/>
</dbReference>
<dbReference type="HOGENOM" id="CLU_069101_3_0_9"/>
<sequence>MTILQSILIAFFCVISSNEFPLYSSQFGWYVLGRPLIGGFICGIILGDITTGINLGVAVQLVYLALVTPGGSIPIDLAFVSYPAMAIAISNHMNGGSAVALAATVGVLGTFIFQLNSILGSLFHKGQDEAIKKANYKKLNRYIWLYPQLTKFITRGSLSFMAAYFGAKYVNEFLKILPAFVQNGLLILGSVLPAVGIATLLLQSVRKKSFILFFLVGFVGIVFMKLNILGLTIFGGALAFLYYMASQNGSEKKSNSDDDDFEEETL</sequence>
<keyword evidence="2" id="KW-0813">Transport</keyword>
<feature type="transmembrane region" description="Helical" evidence="9">
    <location>
        <begin position="210"/>
        <end position="243"/>
    </location>
</feature>
<evidence type="ECO:0000256" key="2">
    <source>
        <dbReference type="ARBA" id="ARBA00022448"/>
    </source>
</evidence>
<evidence type="ECO:0000313" key="11">
    <source>
        <dbReference type="Proteomes" id="UP000033531"/>
    </source>
</evidence>
<evidence type="ECO:0000256" key="1">
    <source>
        <dbReference type="ARBA" id="ARBA00004651"/>
    </source>
</evidence>
<organism evidence="10 11">
    <name type="scientific">Lactobacillus melliventris</name>
    <dbReference type="NCBI Taxonomy" id="1218507"/>
    <lineage>
        <taxon>Bacteria</taxon>
        <taxon>Bacillati</taxon>
        <taxon>Bacillota</taxon>
        <taxon>Bacilli</taxon>
        <taxon>Lactobacillales</taxon>
        <taxon>Lactobacillaceae</taxon>
        <taxon>Lactobacillus</taxon>
    </lineage>
</organism>
<dbReference type="InterPro" id="IPR004700">
    <property type="entry name" value="PTS_IIC_man"/>
</dbReference>
<keyword evidence="6 9" id="KW-0812">Transmembrane</keyword>
<comment type="subcellular location">
    <subcellularLocation>
        <location evidence="1">Cell membrane</location>
        <topology evidence="1">Multi-pass membrane protein</topology>
    </subcellularLocation>
</comment>
<feature type="transmembrane region" description="Helical" evidence="9">
    <location>
        <begin position="185"/>
        <end position="203"/>
    </location>
</feature>
<feature type="transmembrane region" description="Helical" evidence="9">
    <location>
        <begin position="143"/>
        <end position="165"/>
    </location>
</feature>
<dbReference type="EMBL" id="JXLI01000003">
    <property type="protein sequence ID" value="KJY58562.1"/>
    <property type="molecule type" value="Genomic_DNA"/>
</dbReference>
<dbReference type="PATRIC" id="fig|1218507.3.peg.218"/>
<dbReference type="Pfam" id="PF03609">
    <property type="entry name" value="EII-Sor"/>
    <property type="match status" value="1"/>
</dbReference>
<dbReference type="PANTHER" id="PTHR32502:SF8">
    <property type="entry name" value="N-ACETYLGALACTOSAMINE PERMEASE IIC COMPONENT 1"/>
    <property type="match status" value="1"/>
</dbReference>
<dbReference type="STRING" id="1218507.JF74_00640"/>
<evidence type="ECO:0000256" key="3">
    <source>
        <dbReference type="ARBA" id="ARBA00022475"/>
    </source>
</evidence>
<comment type="caution">
    <text evidence="10">The sequence shown here is derived from an EMBL/GenBank/DDBJ whole genome shotgun (WGS) entry which is preliminary data.</text>
</comment>
<dbReference type="PROSITE" id="PS51106">
    <property type="entry name" value="PTS_EIIC_TYPE_4"/>
    <property type="match status" value="1"/>
</dbReference>
<dbReference type="RefSeq" id="WP_046324031.1">
    <property type="nucleotide sequence ID" value="NZ_JBHTMT010000009.1"/>
</dbReference>
<accession>A0A0F4LI79</accession>
<evidence type="ECO:0000256" key="9">
    <source>
        <dbReference type="SAM" id="Phobius"/>
    </source>
</evidence>
<feature type="transmembrane region" description="Helical" evidence="9">
    <location>
        <begin position="61"/>
        <end position="85"/>
    </location>
</feature>
<name>A0A0F4LI79_9LACO</name>
<dbReference type="OrthoDB" id="9815089at2"/>
<protein>
    <submittedName>
        <fullName evidence="10">PTS Man IIC</fullName>
    </submittedName>
</protein>
<keyword evidence="4" id="KW-0762">Sugar transport</keyword>
<keyword evidence="8 9" id="KW-0472">Membrane</keyword>
<keyword evidence="3" id="KW-1003">Cell membrane</keyword>
<dbReference type="PANTHER" id="PTHR32502">
    <property type="entry name" value="N-ACETYLGALACTOSAMINE PERMEASE II COMPONENT-RELATED"/>
    <property type="match status" value="1"/>
</dbReference>
<evidence type="ECO:0000256" key="8">
    <source>
        <dbReference type="ARBA" id="ARBA00023136"/>
    </source>
</evidence>
<feature type="transmembrane region" description="Helical" evidence="9">
    <location>
        <begin position="27"/>
        <end position="49"/>
    </location>
</feature>
<evidence type="ECO:0000256" key="7">
    <source>
        <dbReference type="ARBA" id="ARBA00022989"/>
    </source>
</evidence>
<reference evidence="10 11" key="1">
    <citation type="submission" date="2015-01" db="EMBL/GenBank/DDBJ databases">
        <title>Comparative genomics of the lactic acid bacteria isolated from the honey bee gut.</title>
        <authorList>
            <person name="Ellegaard K.M."/>
            <person name="Tamarit D."/>
            <person name="Javelind E."/>
            <person name="Olofsson T."/>
            <person name="Andersson S.G."/>
            <person name="Vasquez A."/>
        </authorList>
    </citation>
    <scope>NUCLEOTIDE SEQUENCE [LARGE SCALE GENOMIC DNA]</scope>
    <source>
        <strain evidence="10 11">Hma8</strain>
    </source>
</reference>
<dbReference type="Proteomes" id="UP000033531">
    <property type="component" value="Unassembled WGS sequence"/>
</dbReference>
<keyword evidence="5" id="KW-0598">Phosphotransferase system</keyword>
<evidence type="ECO:0000256" key="5">
    <source>
        <dbReference type="ARBA" id="ARBA00022683"/>
    </source>
</evidence>
<dbReference type="InterPro" id="IPR050303">
    <property type="entry name" value="GatZ_KbaZ_carbometab"/>
</dbReference>
<evidence type="ECO:0000313" key="10">
    <source>
        <dbReference type="EMBL" id="KJY58562.1"/>
    </source>
</evidence>
<dbReference type="AlphaFoldDB" id="A0A0F4LI79"/>
<evidence type="ECO:0000256" key="4">
    <source>
        <dbReference type="ARBA" id="ARBA00022597"/>
    </source>
</evidence>
<gene>
    <name evidence="10" type="ORF">JF74_00640</name>
</gene>
<proteinExistence type="predicted"/>
<keyword evidence="7 9" id="KW-1133">Transmembrane helix</keyword>
<evidence type="ECO:0000256" key="6">
    <source>
        <dbReference type="ARBA" id="ARBA00022692"/>
    </source>
</evidence>
<feature type="transmembrane region" description="Helical" evidence="9">
    <location>
        <begin position="97"/>
        <end position="123"/>
    </location>
</feature>
<dbReference type="GO" id="GO:0005886">
    <property type="term" value="C:plasma membrane"/>
    <property type="evidence" value="ECO:0007669"/>
    <property type="project" value="UniProtKB-SubCell"/>
</dbReference>